<reference evidence="1" key="1">
    <citation type="submission" date="2019-08" db="EMBL/GenBank/DDBJ databases">
        <authorList>
            <person name="Kucharzyk K."/>
            <person name="Murdoch R.W."/>
            <person name="Higgins S."/>
            <person name="Loffler F."/>
        </authorList>
    </citation>
    <scope>NUCLEOTIDE SEQUENCE</scope>
</reference>
<protein>
    <submittedName>
        <fullName evidence="1">Uncharacterized protein</fullName>
    </submittedName>
</protein>
<organism evidence="1">
    <name type="scientific">bioreactor metagenome</name>
    <dbReference type="NCBI Taxonomy" id="1076179"/>
    <lineage>
        <taxon>unclassified sequences</taxon>
        <taxon>metagenomes</taxon>
        <taxon>ecological metagenomes</taxon>
    </lineage>
</organism>
<name>A0A645HIE3_9ZZZZ</name>
<dbReference type="AlphaFoldDB" id="A0A645HIE3"/>
<gene>
    <name evidence="1" type="ORF">SDC9_185696</name>
</gene>
<comment type="caution">
    <text evidence="1">The sequence shown here is derived from an EMBL/GenBank/DDBJ whole genome shotgun (WGS) entry which is preliminary data.</text>
</comment>
<sequence>MDNIEVKTSGALLTLQDAFKKQYIQLASNELIDIEADIDLLQKTNPPDQP</sequence>
<proteinExistence type="predicted"/>
<accession>A0A645HIE3</accession>
<evidence type="ECO:0000313" key="1">
    <source>
        <dbReference type="EMBL" id="MPN38172.1"/>
    </source>
</evidence>
<dbReference type="EMBL" id="VSSQ01093248">
    <property type="protein sequence ID" value="MPN38172.1"/>
    <property type="molecule type" value="Genomic_DNA"/>
</dbReference>